<gene>
    <name evidence="1" type="ORF">Lalb_Chr20g0112431</name>
</gene>
<keyword evidence="2" id="KW-1185">Reference proteome</keyword>
<organism evidence="1 2">
    <name type="scientific">Lupinus albus</name>
    <name type="common">White lupine</name>
    <name type="synonym">Lupinus termis</name>
    <dbReference type="NCBI Taxonomy" id="3870"/>
    <lineage>
        <taxon>Eukaryota</taxon>
        <taxon>Viridiplantae</taxon>
        <taxon>Streptophyta</taxon>
        <taxon>Embryophyta</taxon>
        <taxon>Tracheophyta</taxon>
        <taxon>Spermatophyta</taxon>
        <taxon>Magnoliopsida</taxon>
        <taxon>eudicotyledons</taxon>
        <taxon>Gunneridae</taxon>
        <taxon>Pentapetalae</taxon>
        <taxon>rosids</taxon>
        <taxon>fabids</taxon>
        <taxon>Fabales</taxon>
        <taxon>Fabaceae</taxon>
        <taxon>Papilionoideae</taxon>
        <taxon>50 kb inversion clade</taxon>
        <taxon>genistoids sensu lato</taxon>
        <taxon>core genistoids</taxon>
        <taxon>Genisteae</taxon>
        <taxon>Lupinus</taxon>
    </lineage>
</organism>
<dbReference type="AlphaFoldDB" id="A0A6A4NJE7"/>
<evidence type="ECO:0000313" key="1">
    <source>
        <dbReference type="EMBL" id="KAE9590895.1"/>
    </source>
</evidence>
<dbReference type="Proteomes" id="UP000447434">
    <property type="component" value="Chromosome 20"/>
</dbReference>
<proteinExistence type="predicted"/>
<name>A0A6A4NJE7_LUPAL</name>
<sequence length="62" mass="7221">MLKLISIPIFYQPIFSNTKHIVCLRYKLHSHNTAIMCKNGLMTVTKIQTPNLYIFICRASHN</sequence>
<protein>
    <submittedName>
        <fullName evidence="1">Uncharacterized protein</fullName>
    </submittedName>
</protein>
<accession>A0A6A4NJE7</accession>
<reference evidence="2" key="1">
    <citation type="journal article" date="2020" name="Nat. Commun.">
        <title>Genome sequence of the cluster root forming white lupin.</title>
        <authorList>
            <person name="Hufnagel B."/>
            <person name="Marques A."/>
            <person name="Soriano A."/>
            <person name="Marques L."/>
            <person name="Divol F."/>
            <person name="Doumas P."/>
            <person name="Sallet E."/>
            <person name="Mancinotti D."/>
            <person name="Carrere S."/>
            <person name="Marande W."/>
            <person name="Arribat S."/>
            <person name="Keller J."/>
            <person name="Huneau C."/>
            <person name="Blein T."/>
            <person name="Aime D."/>
            <person name="Laguerre M."/>
            <person name="Taylor J."/>
            <person name="Schubert V."/>
            <person name="Nelson M."/>
            <person name="Geu-Flores F."/>
            <person name="Crespi M."/>
            <person name="Gallardo-Guerrero K."/>
            <person name="Delaux P.-M."/>
            <person name="Salse J."/>
            <person name="Berges H."/>
            <person name="Guyot R."/>
            <person name="Gouzy J."/>
            <person name="Peret B."/>
        </authorList>
    </citation>
    <scope>NUCLEOTIDE SEQUENCE [LARGE SCALE GENOMIC DNA]</scope>
    <source>
        <strain evidence="2">cv. Amiga</strain>
    </source>
</reference>
<evidence type="ECO:0000313" key="2">
    <source>
        <dbReference type="Proteomes" id="UP000447434"/>
    </source>
</evidence>
<dbReference type="EMBL" id="WOCE01000020">
    <property type="protein sequence ID" value="KAE9590895.1"/>
    <property type="molecule type" value="Genomic_DNA"/>
</dbReference>
<comment type="caution">
    <text evidence="1">The sequence shown here is derived from an EMBL/GenBank/DDBJ whole genome shotgun (WGS) entry which is preliminary data.</text>
</comment>